<evidence type="ECO:0000313" key="1">
    <source>
        <dbReference type="EMBL" id="ALI58899.1"/>
    </source>
</evidence>
<sequence length="156" mass="18298">MSDDIIKYPAQLPHPLQQGYAFETTNPKLSTPMASGYVRERRRTQSVPTRAKVTWNMDSQQAAFFEAWFARTLVDGTKWFEAMLQTPLGFLPYTCRILGMYEGADLVQVRRWEYSATLELRERPLMPPGWEEFPDYWFNKNILDLAMNRDGHWPEA</sequence>
<reference evidence="2 3" key="2">
    <citation type="submission" date="2018-07" db="EMBL/GenBank/DDBJ databases">
        <title>Mechanisms of high-level aminoglycoside resistance among Gram-negative pathogens in Brazil.</title>
        <authorList>
            <person name="Ballaben A.S."/>
            <person name="Darini A.L.C."/>
            <person name="Doi Y."/>
        </authorList>
    </citation>
    <scope>NUCLEOTIDE SEQUENCE [LARGE SCALE GENOMIC DNA]</scope>
    <source>
        <strain evidence="2 3">B2-305</strain>
    </source>
</reference>
<dbReference type="EMBL" id="KT454971">
    <property type="protein sequence ID" value="ALI58899.1"/>
    <property type="molecule type" value="Genomic_DNA"/>
</dbReference>
<accession>A0A0N7HJS4</accession>
<organism evidence="1">
    <name type="scientific">Pseudomonas aeruginosa</name>
    <dbReference type="NCBI Taxonomy" id="287"/>
    <lineage>
        <taxon>Bacteria</taxon>
        <taxon>Pseudomonadati</taxon>
        <taxon>Pseudomonadota</taxon>
        <taxon>Gammaproteobacteria</taxon>
        <taxon>Pseudomonadales</taxon>
        <taxon>Pseudomonadaceae</taxon>
        <taxon>Pseudomonas</taxon>
    </lineage>
</organism>
<gene>
    <name evidence="1" type="ORF">CCBH4851_00195</name>
    <name evidence="2" type="ORF">DT376_17755</name>
</gene>
<reference evidence="1" key="1">
    <citation type="submission" date="2015-08" db="EMBL/GenBank/DDBJ databases">
        <title>Pseudomonas aeruginosa strain CCBH4851 chromosome region.</title>
        <authorList>
            <person name="Silveira M.C."/>
            <person name="Carvalho-Assef A.P.D."/>
            <person name="Albano R.M."/>
        </authorList>
    </citation>
    <scope>NUCLEOTIDE SEQUENCE</scope>
    <source>
        <strain evidence="1">CCBH4851</strain>
    </source>
</reference>
<dbReference type="AlphaFoldDB" id="A0A0N7HJS4"/>
<dbReference type="RefSeq" id="WP_019727200.1">
    <property type="nucleotide sequence ID" value="NZ_CBDDSE010000001.1"/>
</dbReference>
<evidence type="ECO:0000313" key="2">
    <source>
        <dbReference type="EMBL" id="RCI73545.1"/>
    </source>
</evidence>
<dbReference type="EMBL" id="QORE01000586">
    <property type="protein sequence ID" value="RCI73545.1"/>
    <property type="molecule type" value="Genomic_DNA"/>
</dbReference>
<dbReference type="PATRIC" id="fig|287.2966.peg.2778"/>
<protein>
    <submittedName>
        <fullName evidence="2">Transposase</fullName>
    </submittedName>
</protein>
<dbReference type="Proteomes" id="UP000253594">
    <property type="component" value="Unassembled WGS sequence"/>
</dbReference>
<proteinExistence type="predicted"/>
<evidence type="ECO:0000313" key="3">
    <source>
        <dbReference type="Proteomes" id="UP000253594"/>
    </source>
</evidence>
<name>A0A0N7HJS4_PSEAI</name>